<organism evidence="2 3">
    <name type="scientific">Pleurodeles waltl</name>
    <name type="common">Iberian ribbed newt</name>
    <dbReference type="NCBI Taxonomy" id="8319"/>
    <lineage>
        <taxon>Eukaryota</taxon>
        <taxon>Metazoa</taxon>
        <taxon>Chordata</taxon>
        <taxon>Craniata</taxon>
        <taxon>Vertebrata</taxon>
        <taxon>Euteleostomi</taxon>
        <taxon>Amphibia</taxon>
        <taxon>Batrachia</taxon>
        <taxon>Caudata</taxon>
        <taxon>Salamandroidea</taxon>
        <taxon>Salamandridae</taxon>
        <taxon>Pleurodelinae</taxon>
        <taxon>Pleurodeles</taxon>
    </lineage>
</organism>
<evidence type="ECO:0000313" key="3">
    <source>
        <dbReference type="Proteomes" id="UP001066276"/>
    </source>
</evidence>
<gene>
    <name evidence="2" type="ORF">NDU88_001676</name>
</gene>
<dbReference type="AlphaFoldDB" id="A0AAV7VAY3"/>
<name>A0AAV7VAY3_PLEWA</name>
<evidence type="ECO:0000313" key="2">
    <source>
        <dbReference type="EMBL" id="KAJ1197830.1"/>
    </source>
</evidence>
<proteinExistence type="predicted"/>
<reference evidence="2" key="1">
    <citation type="journal article" date="2022" name="bioRxiv">
        <title>Sequencing and chromosome-scale assembly of the giantPleurodeles waltlgenome.</title>
        <authorList>
            <person name="Brown T."/>
            <person name="Elewa A."/>
            <person name="Iarovenko S."/>
            <person name="Subramanian E."/>
            <person name="Araus A.J."/>
            <person name="Petzold A."/>
            <person name="Susuki M."/>
            <person name="Suzuki K.-i.T."/>
            <person name="Hayashi T."/>
            <person name="Toyoda A."/>
            <person name="Oliveira C."/>
            <person name="Osipova E."/>
            <person name="Leigh N.D."/>
            <person name="Simon A."/>
            <person name="Yun M.H."/>
        </authorList>
    </citation>
    <scope>NUCLEOTIDE SEQUENCE</scope>
    <source>
        <strain evidence="2">20211129_DDA</strain>
        <tissue evidence="2">Liver</tissue>
    </source>
</reference>
<dbReference type="Proteomes" id="UP001066276">
    <property type="component" value="Chromosome 2_1"/>
</dbReference>
<keyword evidence="3" id="KW-1185">Reference proteome</keyword>
<feature type="region of interest" description="Disordered" evidence="1">
    <location>
        <begin position="1"/>
        <end position="27"/>
    </location>
</feature>
<comment type="caution">
    <text evidence="2">The sequence shown here is derived from an EMBL/GenBank/DDBJ whole genome shotgun (WGS) entry which is preliminary data.</text>
</comment>
<sequence>MVQLLSFPFHERETQKSDKGREKKIHTTAGPRWLTRCGQHSVVSRLNLPCSRSQCIRHCGGRLQGSLQPAWCRAEVLREAPQFSGTSAVASAQQRIHASPCAASRLTSWSEAPEPADMCR</sequence>
<evidence type="ECO:0000256" key="1">
    <source>
        <dbReference type="SAM" id="MobiDB-lite"/>
    </source>
</evidence>
<feature type="compositionally biased region" description="Basic and acidic residues" evidence="1">
    <location>
        <begin position="9"/>
        <end position="21"/>
    </location>
</feature>
<protein>
    <submittedName>
        <fullName evidence="2">Uncharacterized protein</fullName>
    </submittedName>
</protein>
<dbReference type="EMBL" id="JANPWB010000003">
    <property type="protein sequence ID" value="KAJ1197830.1"/>
    <property type="molecule type" value="Genomic_DNA"/>
</dbReference>
<accession>A0AAV7VAY3</accession>